<dbReference type="OrthoDB" id="18894at2759"/>
<name>L8EB32_HUMAN</name>
<organism evidence="1">
    <name type="scientific">Homo sapiens</name>
    <name type="common">Human</name>
    <dbReference type="NCBI Taxonomy" id="9606"/>
    <lineage>
        <taxon>Eukaryota</taxon>
        <taxon>Metazoa</taxon>
        <taxon>Chordata</taxon>
        <taxon>Craniata</taxon>
        <taxon>Vertebrata</taxon>
        <taxon>Euteleostomi</taxon>
        <taxon>Mammalia</taxon>
        <taxon>Eutheria</taxon>
        <taxon>Euarchontoglires</taxon>
        <taxon>Primates</taxon>
        <taxon>Haplorrhini</taxon>
        <taxon>Catarrhini</taxon>
        <taxon>Hominidae</taxon>
        <taxon>Homo</taxon>
    </lineage>
</organism>
<evidence type="ECO:0000313" key="1">
    <source>
        <dbReference type="EMBL" id="CCQ43663.1"/>
    </source>
</evidence>
<dbReference type="EMBL" id="HF584166">
    <property type="protein sequence ID" value="CCQ43663.1"/>
    <property type="molecule type" value="Genomic_DNA"/>
</dbReference>
<dbReference type="AlphaFoldDB" id="L8EB32"/>
<proteinExistence type="predicted"/>
<dbReference type="ChiTaRS" id="COL14A1">
    <property type="organism name" value="human"/>
</dbReference>
<protein>
    <submittedName>
        <fullName evidence="1">Alternative protein COL14A1</fullName>
    </submittedName>
</protein>
<accession>L8EB32</accession>
<sequence length="48" mass="5378">MIVFEGNMSLAGKEFKEVQRICHLLLLAVGITLLIRKKGTILEKLPLV</sequence>
<reference evidence="1" key="1">
    <citation type="journal article" date="2013" name="PLoS ONE">
        <title>Direct detection of alternative open reading frames translation products in human significantly expands the proteome.</title>
        <authorList>
            <person name="Vanderperre B."/>
            <person name="Lucier J.-F."/>
            <person name="Motard J."/>
            <person name="Tremblay G."/>
            <person name="Vanderperre S."/>
            <person name="Wisztorski M."/>
            <person name="Salzet M."/>
            <person name="Boisvert F.-M."/>
            <person name="Roucou X."/>
        </authorList>
    </citation>
    <scope>NUCLEOTIDE SEQUENCE</scope>
</reference>
<gene>
    <name evidence="1" type="primary">COL14A1</name>
</gene>